<dbReference type="Proteomes" id="UP001280629">
    <property type="component" value="Unassembled WGS sequence"/>
</dbReference>
<accession>A0ABU4FXM8</accession>
<dbReference type="CDD" id="cd03441">
    <property type="entry name" value="R_hydratase_like"/>
    <property type="match status" value="1"/>
</dbReference>
<dbReference type="InterPro" id="IPR039569">
    <property type="entry name" value="FAS1-like_DH_region"/>
</dbReference>
<comment type="caution">
    <text evidence="2">The sequence shown here is derived from an EMBL/GenBank/DDBJ whole genome shotgun (WGS) entry which is preliminary data.</text>
</comment>
<dbReference type="RefSeq" id="WP_317934109.1">
    <property type="nucleotide sequence ID" value="NZ_JAUBDH010000001.1"/>
</dbReference>
<dbReference type="InterPro" id="IPR016709">
    <property type="entry name" value="HadA-like"/>
</dbReference>
<dbReference type="SUPFAM" id="SSF54637">
    <property type="entry name" value="Thioesterase/thiol ester dehydrase-isomerase"/>
    <property type="match status" value="1"/>
</dbReference>
<keyword evidence="3" id="KW-1185">Reference proteome</keyword>
<organism evidence="2 3">
    <name type="scientific">Sporosarcina aquimarina</name>
    <dbReference type="NCBI Taxonomy" id="114975"/>
    <lineage>
        <taxon>Bacteria</taxon>
        <taxon>Bacillati</taxon>
        <taxon>Bacillota</taxon>
        <taxon>Bacilli</taxon>
        <taxon>Bacillales</taxon>
        <taxon>Caryophanaceae</taxon>
        <taxon>Sporosarcina</taxon>
    </lineage>
</organism>
<protein>
    <submittedName>
        <fullName evidence="2">MaoC family dehydratase N-terminal domain-containing protein</fullName>
    </submittedName>
</protein>
<evidence type="ECO:0000313" key="3">
    <source>
        <dbReference type="Proteomes" id="UP001280629"/>
    </source>
</evidence>
<gene>
    <name evidence="2" type="ORF">QT716_02090</name>
</gene>
<proteinExistence type="predicted"/>
<evidence type="ECO:0000313" key="2">
    <source>
        <dbReference type="EMBL" id="MDW0108833.1"/>
    </source>
</evidence>
<dbReference type="EMBL" id="JAUBDH010000001">
    <property type="protein sequence ID" value="MDW0108833.1"/>
    <property type="molecule type" value="Genomic_DNA"/>
</dbReference>
<name>A0ABU4FXM8_9BACL</name>
<dbReference type="Pfam" id="PF13452">
    <property type="entry name" value="FAS1_DH_region"/>
    <property type="match status" value="1"/>
</dbReference>
<evidence type="ECO:0000259" key="1">
    <source>
        <dbReference type="Pfam" id="PF13452"/>
    </source>
</evidence>
<dbReference type="Gene3D" id="3.10.129.10">
    <property type="entry name" value="Hotdog Thioesterase"/>
    <property type="match status" value="1"/>
</dbReference>
<dbReference type="InterPro" id="IPR029069">
    <property type="entry name" value="HotDog_dom_sf"/>
</dbReference>
<feature type="domain" description="FAS1-like dehydratase" evidence="1">
    <location>
        <begin position="6"/>
        <end position="131"/>
    </location>
</feature>
<dbReference type="PIRSF" id="PIRSF018072">
    <property type="entry name" value="UCP018072"/>
    <property type="match status" value="1"/>
</dbReference>
<reference evidence="2 3" key="1">
    <citation type="submission" date="2023-06" db="EMBL/GenBank/DDBJ databases">
        <title>Sporosarcina sp. nov., isolated from Korean traditional fermented seafood 'Jeotgal'.</title>
        <authorList>
            <person name="Yang A.-I."/>
            <person name="Shin N.-R."/>
        </authorList>
    </citation>
    <scope>NUCLEOTIDE SEQUENCE [LARGE SCALE GENOMIC DNA]</scope>
    <source>
        <strain evidence="2 3">KCTC3840</strain>
    </source>
</reference>
<sequence length="151" mass="17012">MDLDKSMIGIASEPYVAQIDPERVMKFAQAIGDDNPLYSDETYAADTAYQGITVPPTFLISLGSSAKFPLELDFRRMLHGEQEFIYHHPVRMGDTLDCTMKVTDVYDREGKSGTMQFLVLDTEMKKEDGTLAAVARNTIIYRPAPKEVRQL</sequence>